<dbReference type="Proteomes" id="UP000266841">
    <property type="component" value="Unassembled WGS sequence"/>
</dbReference>
<organism evidence="2 3">
    <name type="scientific">Thalassiosira oceanica</name>
    <name type="common">Marine diatom</name>
    <dbReference type="NCBI Taxonomy" id="159749"/>
    <lineage>
        <taxon>Eukaryota</taxon>
        <taxon>Sar</taxon>
        <taxon>Stramenopiles</taxon>
        <taxon>Ochrophyta</taxon>
        <taxon>Bacillariophyta</taxon>
        <taxon>Coscinodiscophyceae</taxon>
        <taxon>Thalassiosirophycidae</taxon>
        <taxon>Thalassiosirales</taxon>
        <taxon>Thalassiosiraceae</taxon>
        <taxon>Thalassiosira</taxon>
    </lineage>
</organism>
<dbReference type="AlphaFoldDB" id="K0SMI0"/>
<comment type="caution">
    <text evidence="2">The sequence shown here is derived from an EMBL/GenBank/DDBJ whole genome shotgun (WGS) entry which is preliminary data.</text>
</comment>
<evidence type="ECO:0000313" key="2">
    <source>
        <dbReference type="EMBL" id="EJK66580.1"/>
    </source>
</evidence>
<dbReference type="EMBL" id="AGNL01014713">
    <property type="protein sequence ID" value="EJK66580.1"/>
    <property type="molecule type" value="Genomic_DNA"/>
</dbReference>
<reference evidence="2 3" key="1">
    <citation type="journal article" date="2012" name="Genome Biol.">
        <title>Genome and low-iron response of an oceanic diatom adapted to chronic iron limitation.</title>
        <authorList>
            <person name="Lommer M."/>
            <person name="Specht M."/>
            <person name="Roy A.S."/>
            <person name="Kraemer L."/>
            <person name="Andreson R."/>
            <person name="Gutowska M.A."/>
            <person name="Wolf J."/>
            <person name="Bergner S.V."/>
            <person name="Schilhabel M.B."/>
            <person name="Klostermeier U.C."/>
            <person name="Beiko R.G."/>
            <person name="Rosenstiel P."/>
            <person name="Hippler M."/>
            <person name="Laroche J."/>
        </authorList>
    </citation>
    <scope>NUCLEOTIDE SEQUENCE [LARGE SCALE GENOMIC DNA]</scope>
    <source>
        <strain evidence="2 3">CCMP1005</strain>
    </source>
</reference>
<accession>K0SMI0</accession>
<dbReference type="eggNOG" id="ENOG502R0TK">
    <property type="taxonomic scope" value="Eukaryota"/>
</dbReference>
<feature type="transmembrane region" description="Helical" evidence="1">
    <location>
        <begin position="82"/>
        <end position="103"/>
    </location>
</feature>
<keyword evidence="1" id="KW-0472">Membrane</keyword>
<feature type="transmembrane region" description="Helical" evidence="1">
    <location>
        <begin position="138"/>
        <end position="158"/>
    </location>
</feature>
<keyword evidence="3" id="KW-1185">Reference proteome</keyword>
<dbReference type="OrthoDB" id="5586934at2759"/>
<sequence>MSDSAEQSGLVVTEAVPADPSAVEGGGGDAKPKLSPKNYVNLAAYAANIALVYGIGNAGWLGTPTNGDLSDKYQTLVTPNSSAFSIWAVIFMFQGLFAVVQFLPRFRSHPMVADGLSWWYNAVVLTQIGWTISFAYEIVPLSLAFMVLIWLSLMTILYRQYYAKSDGTS</sequence>
<feature type="transmembrane region" description="Helical" evidence="1">
    <location>
        <begin position="115"/>
        <end position="132"/>
    </location>
</feature>
<gene>
    <name evidence="2" type="ORF">THAOC_12490</name>
</gene>
<dbReference type="PANTHER" id="PTHR33802">
    <property type="entry name" value="SI:CH211-161H7.5-RELATED"/>
    <property type="match status" value="1"/>
</dbReference>
<protein>
    <submittedName>
        <fullName evidence="2">Uncharacterized protein</fullName>
    </submittedName>
</protein>
<dbReference type="PANTHER" id="PTHR33802:SF2">
    <property type="entry name" value="EF-HAND DOMAIN-CONTAINING PROTEIN"/>
    <property type="match status" value="1"/>
</dbReference>
<proteinExistence type="predicted"/>
<evidence type="ECO:0000313" key="3">
    <source>
        <dbReference type="Proteomes" id="UP000266841"/>
    </source>
</evidence>
<name>K0SMI0_THAOC</name>
<keyword evidence="1" id="KW-1133">Transmembrane helix</keyword>
<feature type="non-terminal residue" evidence="2">
    <location>
        <position position="169"/>
    </location>
</feature>
<evidence type="ECO:0000256" key="1">
    <source>
        <dbReference type="SAM" id="Phobius"/>
    </source>
</evidence>
<keyword evidence="1" id="KW-0812">Transmembrane</keyword>
<feature type="transmembrane region" description="Helical" evidence="1">
    <location>
        <begin position="42"/>
        <end position="62"/>
    </location>
</feature>